<dbReference type="GO" id="GO:0006457">
    <property type="term" value="P:protein folding"/>
    <property type="evidence" value="ECO:0007669"/>
    <property type="project" value="InterPro"/>
</dbReference>
<dbReference type="GO" id="GO:0005789">
    <property type="term" value="C:endoplasmic reticulum membrane"/>
    <property type="evidence" value="ECO:0007669"/>
    <property type="project" value="UniProtKB-SubCell"/>
</dbReference>
<keyword evidence="3 10" id="KW-0812">Transmembrane</keyword>
<evidence type="ECO:0000313" key="12">
    <source>
        <dbReference type="EMBL" id="KAH7970007.1"/>
    </source>
</evidence>
<dbReference type="Proteomes" id="UP000821837">
    <property type="component" value="Unassembled WGS sequence"/>
</dbReference>
<organism evidence="12 13">
    <name type="scientific">Rhipicephalus sanguineus</name>
    <name type="common">Brown dog tick</name>
    <name type="synonym">Ixodes sanguineus</name>
    <dbReference type="NCBI Taxonomy" id="34632"/>
    <lineage>
        <taxon>Eukaryota</taxon>
        <taxon>Metazoa</taxon>
        <taxon>Ecdysozoa</taxon>
        <taxon>Arthropoda</taxon>
        <taxon>Chelicerata</taxon>
        <taxon>Arachnida</taxon>
        <taxon>Acari</taxon>
        <taxon>Parasitiformes</taxon>
        <taxon>Ixodida</taxon>
        <taxon>Ixodoidea</taxon>
        <taxon>Ixodidae</taxon>
        <taxon>Rhipicephalinae</taxon>
        <taxon>Rhipicephalus</taxon>
        <taxon>Rhipicephalus</taxon>
    </lineage>
</organism>
<gene>
    <name evidence="12" type="ORF">HPB52_023896</name>
</gene>
<evidence type="ECO:0000256" key="2">
    <source>
        <dbReference type="ARBA" id="ARBA00010983"/>
    </source>
</evidence>
<feature type="disulfide bond" evidence="9">
    <location>
        <begin position="153"/>
        <end position="188"/>
    </location>
</feature>
<feature type="region of interest" description="Disordered" evidence="11">
    <location>
        <begin position="513"/>
        <end position="603"/>
    </location>
</feature>
<evidence type="ECO:0000256" key="3">
    <source>
        <dbReference type="ARBA" id="ARBA00022692"/>
    </source>
</evidence>
<dbReference type="AlphaFoldDB" id="A0A9D4T4N1"/>
<feature type="compositionally biased region" description="Basic and acidic residues" evidence="11">
    <location>
        <begin position="272"/>
        <end position="292"/>
    </location>
</feature>
<keyword evidence="4 10" id="KW-0256">Endoplasmic reticulum</keyword>
<feature type="compositionally biased region" description="Low complexity" evidence="11">
    <location>
        <begin position="556"/>
        <end position="565"/>
    </location>
</feature>
<feature type="compositionally biased region" description="Acidic residues" evidence="11">
    <location>
        <begin position="522"/>
        <end position="553"/>
    </location>
</feature>
<dbReference type="Pfam" id="PF00262">
    <property type="entry name" value="Calreticulin"/>
    <property type="match status" value="1"/>
</dbReference>
<evidence type="ECO:0000256" key="6">
    <source>
        <dbReference type="ARBA" id="ARBA00023136"/>
    </source>
</evidence>
<dbReference type="InterPro" id="IPR001580">
    <property type="entry name" value="Calret/calnex"/>
</dbReference>
<reference evidence="12" key="1">
    <citation type="journal article" date="2020" name="Cell">
        <title>Large-Scale Comparative Analyses of Tick Genomes Elucidate Their Genetic Diversity and Vector Capacities.</title>
        <authorList>
            <consortium name="Tick Genome and Microbiome Consortium (TIGMIC)"/>
            <person name="Jia N."/>
            <person name="Wang J."/>
            <person name="Shi W."/>
            <person name="Du L."/>
            <person name="Sun Y."/>
            <person name="Zhan W."/>
            <person name="Jiang J.F."/>
            <person name="Wang Q."/>
            <person name="Zhang B."/>
            <person name="Ji P."/>
            <person name="Bell-Sakyi L."/>
            <person name="Cui X.M."/>
            <person name="Yuan T.T."/>
            <person name="Jiang B.G."/>
            <person name="Yang W.F."/>
            <person name="Lam T.T."/>
            <person name="Chang Q.C."/>
            <person name="Ding S.J."/>
            <person name="Wang X.J."/>
            <person name="Zhu J.G."/>
            <person name="Ruan X.D."/>
            <person name="Zhao L."/>
            <person name="Wei J.T."/>
            <person name="Ye R.Z."/>
            <person name="Que T.C."/>
            <person name="Du C.H."/>
            <person name="Zhou Y.H."/>
            <person name="Cheng J.X."/>
            <person name="Dai P.F."/>
            <person name="Guo W.B."/>
            <person name="Han X.H."/>
            <person name="Huang E.J."/>
            <person name="Li L.F."/>
            <person name="Wei W."/>
            <person name="Gao Y.C."/>
            <person name="Liu J.Z."/>
            <person name="Shao H.Z."/>
            <person name="Wang X."/>
            <person name="Wang C.C."/>
            <person name="Yang T.C."/>
            <person name="Huo Q.B."/>
            <person name="Li W."/>
            <person name="Chen H.Y."/>
            <person name="Chen S.E."/>
            <person name="Zhou L.G."/>
            <person name="Ni X.B."/>
            <person name="Tian J.H."/>
            <person name="Sheng Y."/>
            <person name="Liu T."/>
            <person name="Pan Y.S."/>
            <person name="Xia L.Y."/>
            <person name="Li J."/>
            <person name="Zhao F."/>
            <person name="Cao W.C."/>
        </authorList>
    </citation>
    <scope>NUCLEOTIDE SEQUENCE</scope>
    <source>
        <strain evidence="12">Rsan-2018</strain>
    </source>
</reference>
<keyword evidence="13" id="KW-1185">Reference proteome</keyword>
<dbReference type="GO" id="GO:0051082">
    <property type="term" value="F:unfolded protein binding"/>
    <property type="evidence" value="ECO:0007669"/>
    <property type="project" value="InterPro"/>
</dbReference>
<keyword evidence="9" id="KW-1015">Disulfide bond</keyword>
<evidence type="ECO:0000256" key="10">
    <source>
        <dbReference type="RuleBase" id="RU362126"/>
    </source>
</evidence>
<dbReference type="InterPro" id="IPR009033">
    <property type="entry name" value="Calreticulin/calnexin_P_dom_sf"/>
</dbReference>
<dbReference type="InterPro" id="IPR013320">
    <property type="entry name" value="ConA-like_dom_sf"/>
</dbReference>
<dbReference type="PANTHER" id="PTHR11073">
    <property type="entry name" value="CALRETICULIN AND CALNEXIN"/>
    <property type="match status" value="1"/>
</dbReference>
<reference evidence="12" key="2">
    <citation type="submission" date="2021-09" db="EMBL/GenBank/DDBJ databases">
        <authorList>
            <person name="Jia N."/>
            <person name="Wang J."/>
            <person name="Shi W."/>
            <person name="Du L."/>
            <person name="Sun Y."/>
            <person name="Zhan W."/>
            <person name="Jiang J."/>
            <person name="Wang Q."/>
            <person name="Zhang B."/>
            <person name="Ji P."/>
            <person name="Sakyi L.B."/>
            <person name="Cui X."/>
            <person name="Yuan T."/>
            <person name="Jiang B."/>
            <person name="Yang W."/>
            <person name="Lam T.T.-Y."/>
            <person name="Chang Q."/>
            <person name="Ding S."/>
            <person name="Wang X."/>
            <person name="Zhu J."/>
            <person name="Ruan X."/>
            <person name="Zhao L."/>
            <person name="Wei J."/>
            <person name="Que T."/>
            <person name="Du C."/>
            <person name="Cheng J."/>
            <person name="Dai P."/>
            <person name="Han X."/>
            <person name="Huang E."/>
            <person name="Gao Y."/>
            <person name="Liu J."/>
            <person name="Shao H."/>
            <person name="Ye R."/>
            <person name="Li L."/>
            <person name="Wei W."/>
            <person name="Wang X."/>
            <person name="Wang C."/>
            <person name="Huo Q."/>
            <person name="Li W."/>
            <person name="Guo W."/>
            <person name="Chen H."/>
            <person name="Chen S."/>
            <person name="Zhou L."/>
            <person name="Zhou L."/>
            <person name="Ni X."/>
            <person name="Tian J."/>
            <person name="Zhou Y."/>
            <person name="Sheng Y."/>
            <person name="Liu T."/>
            <person name="Pan Y."/>
            <person name="Xia L."/>
            <person name="Li J."/>
            <person name="Zhao F."/>
            <person name="Cao W."/>
        </authorList>
    </citation>
    <scope>NUCLEOTIDE SEQUENCE</scope>
    <source>
        <strain evidence="12">Rsan-2018</strain>
        <tissue evidence="12">Larvae</tissue>
    </source>
</reference>
<comment type="function">
    <text evidence="8">Calcium-binding protein that interacts with newly synthesized monoglucosylated glycoproteins in the endoplasmic reticulum. It may act in assisting protein assembly and/or in the retention within the ER of unassembled protein subunits. It seems to play a major role in the quality control apparatus of the ER by the retention of incorrectly folded proteins. Required for embryogenesis and larval development under heat and ER stress conditions. May be important for germ cell development. Involved in neuronal necrotic cell death.</text>
</comment>
<evidence type="ECO:0000313" key="13">
    <source>
        <dbReference type="Proteomes" id="UP000821837"/>
    </source>
</evidence>
<comment type="caution">
    <text evidence="12">The sequence shown here is derived from an EMBL/GenBank/DDBJ whole genome shotgun (WGS) entry which is preliminary data.</text>
</comment>
<evidence type="ECO:0000256" key="9">
    <source>
        <dbReference type="PIRSR" id="PIRSR601580-3"/>
    </source>
</evidence>
<dbReference type="FunFam" id="2.10.250.10:FF:000001">
    <property type="entry name" value="Calnexin homolog"/>
    <property type="match status" value="1"/>
</dbReference>
<feature type="transmembrane region" description="Helical" evidence="10">
    <location>
        <begin position="479"/>
        <end position="500"/>
    </location>
</feature>
<feature type="compositionally biased region" description="Basic and acidic residues" evidence="11">
    <location>
        <begin position="305"/>
        <end position="317"/>
    </location>
</feature>
<sequence length="603" mass="68084">MLSRYVRCIYESCLVEKPCRVRFEGSGAGESSSVIVDRPAPKTETPQAIVYNIPKPVGFAHIAEHFDDVEAFKERWVRSEAKKDGAEESVAKYDGKWEVEASSKSHLRGDLGLVLKSKAHHHAIASKLSKPFTFDHKPFVLQYEVQFQEGQDCGGAYLKLLSDLDENKDLKQFHDKSPYTIMFGPDKCGSDHQLHFIFRHRNPRNGSYEEKHWKKSKSVSKFDEIFKDKKPHLFTLGKLLSPDNKFEILVDQRSEAKGSLLEDFEPPVNPPKEVEDPNDKRPEDWDEREKVPDSNAVKPDDWDEDAPREIPDPDAKKPVGWLDDEPKLVPDATAERPKDWDDDMDGDWEPPLVNNPKCDAVGCGEWKPPMISNPRYKGKWRAPLIDNPNYKGKWKPRKIPNPDFFEDQNPFRMTAIAAVGLELWSMSDGILFDNIIITDDTVVADQWAADTWVLKKEAGDRETDGMFMRLVKYTNKYPWLWAVYVIVLGLPLVLIITFCCSSSQDKKVSAAAAQHKKSDDAPVAEETAEPAAAEEEQATAPIEEEEEEDEEEEPAAKGADSADAASGDKETTASSNEEGDGADGEDGAGDSKRSPRRRRPRRE</sequence>
<dbReference type="SUPFAM" id="SSF63887">
    <property type="entry name" value="P-domain of calnexin/calreticulin"/>
    <property type="match status" value="1"/>
</dbReference>
<feature type="compositionally biased region" description="Acidic residues" evidence="11">
    <location>
        <begin position="577"/>
        <end position="588"/>
    </location>
</feature>
<evidence type="ECO:0000256" key="7">
    <source>
        <dbReference type="ARBA" id="ARBA00023186"/>
    </source>
</evidence>
<feature type="compositionally biased region" description="Basic residues" evidence="11">
    <location>
        <begin position="594"/>
        <end position="603"/>
    </location>
</feature>
<keyword evidence="6 10" id="KW-0472">Membrane</keyword>
<accession>A0A9D4T4N1</accession>
<evidence type="ECO:0000256" key="1">
    <source>
        <dbReference type="ARBA" id="ARBA00004115"/>
    </source>
</evidence>
<comment type="similarity">
    <text evidence="2 10">Belongs to the calreticulin family.</text>
</comment>
<feature type="region of interest" description="Disordered" evidence="11">
    <location>
        <begin position="258"/>
        <end position="344"/>
    </location>
</feature>
<evidence type="ECO:0008006" key="14">
    <source>
        <dbReference type="Google" id="ProtNLM"/>
    </source>
</evidence>
<dbReference type="InterPro" id="IPR018124">
    <property type="entry name" value="Calret/calnex_CS"/>
</dbReference>
<dbReference type="PRINTS" id="PR00626">
    <property type="entry name" value="CALRETICULIN"/>
</dbReference>
<dbReference type="PROSITE" id="PS00804">
    <property type="entry name" value="CALRETICULIN_2"/>
    <property type="match status" value="1"/>
</dbReference>
<proteinExistence type="inferred from homology"/>
<dbReference type="SUPFAM" id="SSF49899">
    <property type="entry name" value="Concanavalin A-like lectins/glucanases"/>
    <property type="match status" value="1"/>
</dbReference>
<evidence type="ECO:0000256" key="8">
    <source>
        <dbReference type="ARBA" id="ARBA00053392"/>
    </source>
</evidence>
<dbReference type="GO" id="GO:0036503">
    <property type="term" value="P:ERAD pathway"/>
    <property type="evidence" value="ECO:0007669"/>
    <property type="project" value="TreeGrafter"/>
</dbReference>
<dbReference type="FunFam" id="2.60.120.200:FF:000011">
    <property type="entry name" value="Probable calnexin"/>
    <property type="match status" value="1"/>
</dbReference>
<protein>
    <recommendedName>
        <fullName evidence="14">Calnexin</fullName>
    </recommendedName>
</protein>
<evidence type="ECO:0000256" key="4">
    <source>
        <dbReference type="ARBA" id="ARBA00022824"/>
    </source>
</evidence>
<dbReference type="Gene3D" id="2.60.120.200">
    <property type="match status" value="1"/>
</dbReference>
<comment type="subcellular location">
    <subcellularLocation>
        <location evidence="1">Endoplasmic reticulum membrane</location>
        <topology evidence="1">Single-pass type I membrane protein</topology>
    </subcellularLocation>
</comment>
<evidence type="ECO:0000256" key="5">
    <source>
        <dbReference type="ARBA" id="ARBA00022989"/>
    </source>
</evidence>
<keyword evidence="5 10" id="KW-1133">Transmembrane helix</keyword>
<feature type="compositionally biased region" description="Basic and acidic residues" evidence="11">
    <location>
        <begin position="324"/>
        <end position="339"/>
    </location>
</feature>
<dbReference type="Gene3D" id="2.10.250.10">
    <property type="entry name" value="Calreticulin/calnexin, P domain"/>
    <property type="match status" value="1"/>
</dbReference>
<name>A0A9D4T4N1_RHISA</name>
<dbReference type="GO" id="GO:0005509">
    <property type="term" value="F:calcium ion binding"/>
    <property type="evidence" value="ECO:0007669"/>
    <property type="project" value="InterPro"/>
</dbReference>
<dbReference type="PANTHER" id="PTHR11073:SF1">
    <property type="entry name" value="CALNEXIN 14D-RELATED"/>
    <property type="match status" value="1"/>
</dbReference>
<evidence type="ECO:0000256" key="11">
    <source>
        <dbReference type="SAM" id="MobiDB-lite"/>
    </source>
</evidence>
<dbReference type="VEuPathDB" id="VectorBase:RSAN_042980"/>
<dbReference type="EMBL" id="JABSTV010001248">
    <property type="protein sequence ID" value="KAH7970007.1"/>
    <property type="molecule type" value="Genomic_DNA"/>
</dbReference>
<keyword evidence="7 10" id="KW-0143">Chaperone</keyword>